<evidence type="ECO:0000313" key="1">
    <source>
        <dbReference type="EMBL" id="KAL2715752.1"/>
    </source>
</evidence>
<proteinExistence type="predicted"/>
<dbReference type="Proteomes" id="UP001607302">
    <property type="component" value="Unassembled WGS sequence"/>
</dbReference>
<accession>A0ABD2A5H5</accession>
<dbReference type="EMBL" id="JAUDFV010000155">
    <property type="protein sequence ID" value="KAL2715752.1"/>
    <property type="molecule type" value="Genomic_DNA"/>
</dbReference>
<organism evidence="1 2">
    <name type="scientific">Vespula squamosa</name>
    <name type="common">Southern yellow jacket</name>
    <name type="synonym">Wasp</name>
    <dbReference type="NCBI Taxonomy" id="30214"/>
    <lineage>
        <taxon>Eukaryota</taxon>
        <taxon>Metazoa</taxon>
        <taxon>Ecdysozoa</taxon>
        <taxon>Arthropoda</taxon>
        <taxon>Hexapoda</taxon>
        <taxon>Insecta</taxon>
        <taxon>Pterygota</taxon>
        <taxon>Neoptera</taxon>
        <taxon>Endopterygota</taxon>
        <taxon>Hymenoptera</taxon>
        <taxon>Apocrita</taxon>
        <taxon>Aculeata</taxon>
        <taxon>Vespoidea</taxon>
        <taxon>Vespidae</taxon>
        <taxon>Vespinae</taxon>
        <taxon>Vespula</taxon>
    </lineage>
</organism>
<dbReference type="AlphaFoldDB" id="A0ABD2A5H5"/>
<gene>
    <name evidence="1" type="ORF">V1478_015450</name>
</gene>
<name>A0ABD2A5H5_VESSQ</name>
<keyword evidence="2" id="KW-1185">Reference proteome</keyword>
<sequence>MYNERMEDVGEATNRNEKAKYSFDIHRPRMLYQKQLRYVDFRHHVSNRINCTNVVVVVGAVSVVDHDDGKDCPLDGSSVVVTREISHSMDGNFHRPMPLRPREGAIPMTWNVNENDPFPRNVLSELRDYRTSNSLEKQKLMVQATPLLGSPLLPLED</sequence>
<evidence type="ECO:0000313" key="2">
    <source>
        <dbReference type="Proteomes" id="UP001607302"/>
    </source>
</evidence>
<comment type="caution">
    <text evidence="1">The sequence shown here is derived from an EMBL/GenBank/DDBJ whole genome shotgun (WGS) entry which is preliminary data.</text>
</comment>
<reference evidence="1 2" key="1">
    <citation type="journal article" date="2024" name="Ann. Entomol. Soc. Am.">
        <title>Genomic analyses of the southern and eastern yellowjacket wasps (Hymenoptera: Vespidae) reveal evolutionary signatures of social life.</title>
        <authorList>
            <person name="Catto M.A."/>
            <person name="Caine P.B."/>
            <person name="Orr S.E."/>
            <person name="Hunt B.G."/>
            <person name="Goodisman M.A.D."/>
        </authorList>
    </citation>
    <scope>NUCLEOTIDE SEQUENCE [LARGE SCALE GENOMIC DNA]</scope>
    <source>
        <strain evidence="1">233</strain>
        <tissue evidence="1">Head and thorax</tissue>
    </source>
</reference>
<protein>
    <submittedName>
        <fullName evidence="1">Uncharacterized protein</fullName>
    </submittedName>
</protein>